<gene>
    <name evidence="1" type="ORF">ABVT43_13830</name>
</gene>
<organism evidence="1 2">
    <name type="scientific">Aliikangiella maris</name>
    <dbReference type="NCBI Taxonomy" id="3162458"/>
    <lineage>
        <taxon>Bacteria</taxon>
        <taxon>Pseudomonadati</taxon>
        <taxon>Pseudomonadota</taxon>
        <taxon>Gammaproteobacteria</taxon>
        <taxon>Oceanospirillales</taxon>
        <taxon>Pleioneaceae</taxon>
        <taxon>Aliikangiella</taxon>
    </lineage>
</organism>
<accession>A0ABV2BWB5</accession>
<evidence type="ECO:0000313" key="1">
    <source>
        <dbReference type="EMBL" id="MET1256215.1"/>
    </source>
</evidence>
<dbReference type="EMBL" id="JBEVCJ010000018">
    <property type="protein sequence ID" value="MET1256215.1"/>
    <property type="molecule type" value="Genomic_DNA"/>
</dbReference>
<name>A0ABV2BWB5_9GAMM</name>
<keyword evidence="2" id="KW-1185">Reference proteome</keyword>
<proteinExistence type="predicted"/>
<dbReference type="Proteomes" id="UP001548189">
    <property type="component" value="Unassembled WGS sequence"/>
</dbReference>
<reference evidence="1 2" key="1">
    <citation type="submission" date="2024-06" db="EMBL/GenBank/DDBJ databases">
        <authorList>
            <person name="Li F."/>
        </authorList>
    </citation>
    <scope>NUCLEOTIDE SEQUENCE [LARGE SCALE GENOMIC DNA]</scope>
    <source>
        <strain evidence="1 2">GXAS 311</strain>
    </source>
</reference>
<sequence length="177" mass="20780">MTSLHQEPTKKPSVDVVIKNDKNYAYLSYWGVVRLFDLVDSFSLLLRDLRFKKNMAICFDFTDAMVELTLNDTEIFYHFMYGMQHKLGNSYRLAFVYGDDMTKMLLDFYRLFFARTNIDMQIYSHRFLAKLWLEEPAETSTDTTIGPSPDTLTERTSFDRSSIDRAIDSSIQPKDKE</sequence>
<evidence type="ECO:0000313" key="2">
    <source>
        <dbReference type="Proteomes" id="UP001548189"/>
    </source>
</evidence>
<comment type="caution">
    <text evidence="1">The sequence shown here is derived from an EMBL/GenBank/DDBJ whole genome shotgun (WGS) entry which is preliminary data.</text>
</comment>
<protein>
    <submittedName>
        <fullName evidence="1">Uncharacterized protein</fullName>
    </submittedName>
</protein>